<evidence type="ECO:0000256" key="1">
    <source>
        <dbReference type="ARBA" id="ARBA00022737"/>
    </source>
</evidence>
<name>A0A1X2GWG2_9FUNG</name>
<evidence type="ECO:0000256" key="2">
    <source>
        <dbReference type="ARBA" id="ARBA00022803"/>
    </source>
</evidence>
<organism evidence="4 5">
    <name type="scientific">Hesseltinella vesiculosa</name>
    <dbReference type="NCBI Taxonomy" id="101127"/>
    <lineage>
        <taxon>Eukaryota</taxon>
        <taxon>Fungi</taxon>
        <taxon>Fungi incertae sedis</taxon>
        <taxon>Mucoromycota</taxon>
        <taxon>Mucoromycotina</taxon>
        <taxon>Mucoromycetes</taxon>
        <taxon>Mucorales</taxon>
        <taxon>Cunninghamellaceae</taxon>
        <taxon>Hesseltinella</taxon>
    </lineage>
</organism>
<dbReference type="InterPro" id="IPR051685">
    <property type="entry name" value="Ycf3/AcsC/BcsC/TPR_MFPF"/>
</dbReference>
<reference evidence="4 5" key="1">
    <citation type="submission" date="2016-07" db="EMBL/GenBank/DDBJ databases">
        <title>Pervasive Adenine N6-methylation of Active Genes in Fungi.</title>
        <authorList>
            <consortium name="DOE Joint Genome Institute"/>
            <person name="Mondo S.J."/>
            <person name="Dannebaum R.O."/>
            <person name="Kuo R.C."/>
            <person name="Labutti K."/>
            <person name="Haridas S."/>
            <person name="Kuo A."/>
            <person name="Salamov A."/>
            <person name="Ahrendt S.R."/>
            <person name="Lipzen A."/>
            <person name="Sullivan W."/>
            <person name="Andreopoulos W.B."/>
            <person name="Clum A."/>
            <person name="Lindquist E."/>
            <person name="Daum C."/>
            <person name="Ramamoorthy G.K."/>
            <person name="Gryganskyi A."/>
            <person name="Culley D."/>
            <person name="Magnuson J.K."/>
            <person name="James T.Y."/>
            <person name="O'Malley M.A."/>
            <person name="Stajich J.E."/>
            <person name="Spatafora J.W."/>
            <person name="Visel A."/>
            <person name="Grigoriev I.V."/>
        </authorList>
    </citation>
    <scope>NUCLEOTIDE SEQUENCE [LARGE SCALE GENOMIC DNA]</scope>
    <source>
        <strain evidence="4 5">NRRL 3301</strain>
    </source>
</reference>
<keyword evidence="2" id="KW-0802">TPR repeat</keyword>
<dbReference type="Gene3D" id="1.25.40.10">
    <property type="entry name" value="Tetratricopeptide repeat domain"/>
    <property type="match status" value="2"/>
</dbReference>
<evidence type="ECO:0000313" key="4">
    <source>
        <dbReference type="EMBL" id="ORX62372.1"/>
    </source>
</evidence>
<dbReference type="SUPFAM" id="SSF48452">
    <property type="entry name" value="TPR-like"/>
    <property type="match status" value="2"/>
</dbReference>
<dbReference type="OrthoDB" id="5328412at2759"/>
<sequence>MGRFQAKKNPASKQNKTKKAKEPETFDDFMEDAIGYEEQGERYASGERSQRYYERAVEMYTKAHQLKADDPDCLYNWGRVLFILMGFLPAHTTPEEKVPRLDASIDKFRRALQLTGASKTDVEFNLAQALHMRSEVLQETSDIEDAYSQSAVALQEAISLFDDVYQVQEQDYLKQKQGGHTHEDGSHDHPTEEPAAEEPDDTTKTADNKDDEQAFTTVTEMEATTTYSLIDTLASSADALTTMASMMAVYPDAKKVFQRALDKLDRAERWLLMDTDPNDKEHAKARVQINLKRGHTYCASADRAFLATNQVDAKLYEAALEPLLQVTNELDPKNVEAWCDLGDVYSRFAQAILDDTQQRGVGLDRKTTGKDVWQLFGKGTETFQQALKLEPKNLHILNKAGDVSMARAQLDLPVAEKNQVQLLKNAQFYFKQAVEVNGQVLTSGWIGWAYATWALEDWAGEDNRSQDALKILVSWVKRGGHQDLFRRLADDNDAMDGDFIDFVDQHLFEDDEDED</sequence>
<feature type="compositionally biased region" description="Basic and acidic residues" evidence="3">
    <location>
        <begin position="180"/>
        <end position="192"/>
    </location>
</feature>
<feature type="region of interest" description="Disordered" evidence="3">
    <location>
        <begin position="173"/>
        <end position="209"/>
    </location>
</feature>
<proteinExistence type="predicted"/>
<gene>
    <name evidence="4" type="ORF">DM01DRAFT_1331800</name>
</gene>
<keyword evidence="1" id="KW-0677">Repeat</keyword>
<feature type="region of interest" description="Disordered" evidence="3">
    <location>
        <begin position="1"/>
        <end position="31"/>
    </location>
</feature>
<dbReference type="EMBL" id="MCGT01000002">
    <property type="protein sequence ID" value="ORX62372.1"/>
    <property type="molecule type" value="Genomic_DNA"/>
</dbReference>
<evidence type="ECO:0000313" key="5">
    <source>
        <dbReference type="Proteomes" id="UP000242146"/>
    </source>
</evidence>
<dbReference type="PANTHER" id="PTHR44943:SF9">
    <property type="entry name" value="TPR-REPEAT-CONTAINING PROTEIN"/>
    <property type="match status" value="1"/>
</dbReference>
<protein>
    <recommendedName>
        <fullName evidence="6">TPR-like protein</fullName>
    </recommendedName>
</protein>
<comment type="caution">
    <text evidence="4">The sequence shown here is derived from an EMBL/GenBank/DDBJ whole genome shotgun (WGS) entry which is preliminary data.</text>
</comment>
<evidence type="ECO:0008006" key="6">
    <source>
        <dbReference type="Google" id="ProtNLM"/>
    </source>
</evidence>
<accession>A0A1X2GWG2</accession>
<evidence type="ECO:0000256" key="3">
    <source>
        <dbReference type="SAM" id="MobiDB-lite"/>
    </source>
</evidence>
<keyword evidence="5" id="KW-1185">Reference proteome</keyword>
<dbReference type="InterPro" id="IPR011990">
    <property type="entry name" value="TPR-like_helical_dom_sf"/>
</dbReference>
<dbReference type="AlphaFoldDB" id="A0A1X2GWG2"/>
<dbReference type="PANTHER" id="PTHR44943">
    <property type="entry name" value="CELLULOSE SYNTHASE OPERON PROTEIN C"/>
    <property type="match status" value="1"/>
</dbReference>
<dbReference type="Proteomes" id="UP000242146">
    <property type="component" value="Unassembled WGS sequence"/>
</dbReference>